<proteinExistence type="predicted"/>
<keyword evidence="1" id="KW-1133">Transmembrane helix</keyword>
<feature type="transmembrane region" description="Helical" evidence="1">
    <location>
        <begin position="267"/>
        <end position="285"/>
    </location>
</feature>
<feature type="transmembrane region" description="Helical" evidence="1">
    <location>
        <begin position="151"/>
        <end position="172"/>
    </location>
</feature>
<keyword evidence="1" id="KW-0812">Transmembrane</keyword>
<keyword evidence="4" id="KW-1185">Reference proteome</keyword>
<feature type="transmembrane region" description="Helical" evidence="1">
    <location>
        <begin position="184"/>
        <end position="202"/>
    </location>
</feature>
<dbReference type="PANTHER" id="PTHR22911:SF137">
    <property type="entry name" value="SOLUTE CARRIER FAMILY 35 MEMBER G2-RELATED"/>
    <property type="match status" value="1"/>
</dbReference>
<sequence>MKLYGSLFVAIAAISYGFPASLMKLASLQGAQIGGLLFFVFFFAIIFLQILSFISSRKQKQQPLTLCKHIVVIGSGTSIALTNTCYFLALTHVPVAIAAVMLMQSVWIAIVLECLLNKRLPSLLQVVIVLLILLGTSLATNLWLVSSQVSVIGLFLGFLAAFCYALTIQFTNKLAPDISPIRKASMMSIGAFIVITLIWWRYIPVGSLWVEIRWGALISIFAMVLPLACLSYGMPRTPPGRGEIISSLELPAAIGIAWLLLSESITAAQLVGVIIIIASVMLSCIHNKHRQGRV</sequence>
<dbReference type="InterPro" id="IPR000620">
    <property type="entry name" value="EamA_dom"/>
</dbReference>
<keyword evidence="1" id="KW-0472">Membrane</keyword>
<evidence type="ECO:0000259" key="2">
    <source>
        <dbReference type="Pfam" id="PF00892"/>
    </source>
</evidence>
<reference evidence="4" key="1">
    <citation type="submission" date="2018-06" db="EMBL/GenBank/DDBJ databases">
        <title>Complete genome of Pseudomonas insecticola strain QZS01.</title>
        <authorList>
            <person name="Wang J."/>
            <person name="Su Q."/>
        </authorList>
    </citation>
    <scope>NUCLEOTIDE SEQUENCE [LARGE SCALE GENOMIC DNA]</scope>
    <source>
        <strain evidence="4">QZS01</strain>
    </source>
</reference>
<feature type="transmembrane region" description="Helical" evidence="1">
    <location>
        <begin position="214"/>
        <end position="232"/>
    </location>
</feature>
<dbReference type="GO" id="GO:0016020">
    <property type="term" value="C:membrane"/>
    <property type="evidence" value="ECO:0007669"/>
    <property type="project" value="InterPro"/>
</dbReference>
<evidence type="ECO:0000313" key="4">
    <source>
        <dbReference type="Proteomes" id="UP000273143"/>
    </source>
</evidence>
<dbReference type="KEGG" id="emo:DM558_01835"/>
<dbReference type="AlphaFoldDB" id="A0A3S9XB68"/>
<name>A0A3S9XB68_9GAMM</name>
<dbReference type="RefSeq" id="WP_127161790.1">
    <property type="nucleotide sequence ID" value="NZ_CP029822.1"/>
</dbReference>
<dbReference type="SUPFAM" id="SSF103481">
    <property type="entry name" value="Multidrug resistance efflux transporter EmrE"/>
    <property type="match status" value="2"/>
</dbReference>
<evidence type="ECO:0000256" key="1">
    <source>
        <dbReference type="SAM" id="Phobius"/>
    </source>
</evidence>
<feature type="domain" description="EamA" evidence="2">
    <location>
        <begin position="152"/>
        <end position="283"/>
    </location>
</feature>
<protein>
    <submittedName>
        <fullName evidence="3">DMT family transporter</fullName>
    </submittedName>
</protein>
<feature type="transmembrane region" description="Helical" evidence="1">
    <location>
        <begin position="244"/>
        <end position="261"/>
    </location>
</feature>
<feature type="transmembrane region" description="Helical" evidence="1">
    <location>
        <begin position="66"/>
        <end position="89"/>
    </location>
</feature>
<feature type="transmembrane region" description="Helical" evidence="1">
    <location>
        <begin position="33"/>
        <end position="54"/>
    </location>
</feature>
<dbReference type="Pfam" id="PF00892">
    <property type="entry name" value="EamA"/>
    <property type="match status" value="2"/>
</dbReference>
<dbReference type="InterPro" id="IPR037185">
    <property type="entry name" value="EmrE-like"/>
</dbReference>
<feature type="transmembrane region" description="Helical" evidence="1">
    <location>
        <begin position="95"/>
        <end position="116"/>
    </location>
</feature>
<evidence type="ECO:0000313" key="3">
    <source>
        <dbReference type="EMBL" id="AZS49591.1"/>
    </source>
</evidence>
<dbReference type="Proteomes" id="UP000273143">
    <property type="component" value="Chromosome"/>
</dbReference>
<dbReference type="EMBL" id="CP029822">
    <property type="protein sequence ID" value="AZS49591.1"/>
    <property type="molecule type" value="Genomic_DNA"/>
</dbReference>
<dbReference type="PANTHER" id="PTHR22911">
    <property type="entry name" value="ACYL-MALONYL CONDENSING ENZYME-RELATED"/>
    <property type="match status" value="1"/>
</dbReference>
<feature type="transmembrane region" description="Helical" evidence="1">
    <location>
        <begin position="123"/>
        <end position="145"/>
    </location>
</feature>
<feature type="domain" description="EamA" evidence="2">
    <location>
        <begin position="4"/>
        <end position="139"/>
    </location>
</feature>
<organism evidence="3 4">
    <name type="scientific">Entomomonas moraniae</name>
    <dbReference type="NCBI Taxonomy" id="2213226"/>
    <lineage>
        <taxon>Bacteria</taxon>
        <taxon>Pseudomonadati</taxon>
        <taxon>Pseudomonadota</taxon>
        <taxon>Gammaproteobacteria</taxon>
        <taxon>Pseudomonadales</taxon>
        <taxon>Pseudomonadaceae</taxon>
        <taxon>Entomomonas</taxon>
    </lineage>
</organism>
<accession>A0A3S9XB68</accession>
<gene>
    <name evidence="3" type="ORF">DM558_01835</name>
</gene>